<dbReference type="Gene3D" id="2.60.40.1140">
    <property type="entry name" value="Collagen-binding surface protein Cna, B-type domain"/>
    <property type="match status" value="1"/>
</dbReference>
<evidence type="ECO:0000313" key="5">
    <source>
        <dbReference type="Proteomes" id="UP001431199"/>
    </source>
</evidence>
<dbReference type="Proteomes" id="UP001431199">
    <property type="component" value="Unassembled WGS sequence"/>
</dbReference>
<name>A0ABT2M2V3_9FIRM</name>
<evidence type="ECO:0000259" key="3">
    <source>
        <dbReference type="Pfam" id="PF05738"/>
    </source>
</evidence>
<dbReference type="Pfam" id="PF05738">
    <property type="entry name" value="Cna_B"/>
    <property type="match status" value="1"/>
</dbReference>
<proteinExistence type="predicted"/>
<dbReference type="EMBL" id="JAODBU010000013">
    <property type="protein sequence ID" value="MCT7399855.1"/>
    <property type="molecule type" value="Genomic_DNA"/>
</dbReference>
<dbReference type="SUPFAM" id="SSF49478">
    <property type="entry name" value="Cna protein B-type domain"/>
    <property type="match status" value="1"/>
</dbReference>
<accession>A0ABT2M2V3</accession>
<evidence type="ECO:0000256" key="2">
    <source>
        <dbReference type="SAM" id="SignalP"/>
    </source>
</evidence>
<feature type="transmembrane region" description="Helical" evidence="1">
    <location>
        <begin position="545"/>
        <end position="564"/>
    </location>
</feature>
<dbReference type="InterPro" id="IPR008454">
    <property type="entry name" value="Collagen-bd_Cna-like_B-typ_dom"/>
</dbReference>
<sequence>MKKIIQKSKKIIAVVSMCLICATTFAGEAVMLNADVNNSQKTESIVNFAANDIPVPDATIVSTDKVFPYNRLQVKDIDGNAKIVEAGEGVRAYQDVSRESMKGDVWNGTWNGAIKGIYASFSNKYNGIAIQCKGSNPNANNYKTDMNAGWKNKDLDVETTTMNFKVKYFEVGTYDGKPVGAYANIKVTPFKNRTSKNATTTGNVGEGWNWGKNNYGPYSYYPTIQISKSLYSGWVWQNVKEFHVDLEFYYLNTDGTFGNKIVLNDIGTVDSPVADYYTINSLNPADVQEGENPAAYYGPEYVVPQNPQNVKAYVYSGKFSNTIPWSSNIVEMYKDSGNRFGTQYGYNGGTNPWSGDIYDSTFEVPDNWLQNSVTIMPQSTSNAFSFTLGNFMRYPDNGGVPRTNQVWASFSTTPLGSKIDRPLIDLNIYKKWKGTEQIPDSIEVEIYRTIKYKDSTEEKTEYFNTVTVKKENGWKESVEGLLTRDTIGNQFTYSVKEISVAGFASEFTSKTNQATATKNASTTYTITNTKIYELPDAGGIGSEPFVKIGLIIMLCAVSVLVGCLQKIK</sequence>
<keyword evidence="5" id="KW-1185">Reference proteome</keyword>
<keyword evidence="1" id="KW-0812">Transmembrane</keyword>
<organism evidence="4 5">
    <name type="scientific">Eubacterium album</name>
    <dbReference type="NCBI Taxonomy" id="2978477"/>
    <lineage>
        <taxon>Bacteria</taxon>
        <taxon>Bacillati</taxon>
        <taxon>Bacillota</taxon>
        <taxon>Clostridia</taxon>
        <taxon>Eubacteriales</taxon>
        <taxon>Eubacteriaceae</taxon>
        <taxon>Eubacterium</taxon>
    </lineage>
</organism>
<reference evidence="4" key="1">
    <citation type="submission" date="2022-09" db="EMBL/GenBank/DDBJ databases">
        <title>Eubacterium sp. LFL-14 isolated from human feces.</title>
        <authorList>
            <person name="Liu F."/>
        </authorList>
    </citation>
    <scope>NUCLEOTIDE SEQUENCE</scope>
    <source>
        <strain evidence="4">LFL-14</strain>
    </source>
</reference>
<gene>
    <name evidence="4" type="ORF">N5B56_12325</name>
</gene>
<evidence type="ECO:0000256" key="1">
    <source>
        <dbReference type="SAM" id="Phobius"/>
    </source>
</evidence>
<dbReference type="RefSeq" id="WP_260979091.1">
    <property type="nucleotide sequence ID" value="NZ_JAODBU010000013.1"/>
</dbReference>
<feature type="domain" description="CNA-B" evidence="3">
    <location>
        <begin position="428"/>
        <end position="529"/>
    </location>
</feature>
<keyword evidence="2" id="KW-0732">Signal</keyword>
<protein>
    <submittedName>
        <fullName evidence="4">Cna B-type domain-containing protein</fullName>
    </submittedName>
</protein>
<comment type="caution">
    <text evidence="4">The sequence shown here is derived from an EMBL/GenBank/DDBJ whole genome shotgun (WGS) entry which is preliminary data.</text>
</comment>
<keyword evidence="1" id="KW-1133">Transmembrane helix</keyword>
<feature type="signal peptide" evidence="2">
    <location>
        <begin position="1"/>
        <end position="26"/>
    </location>
</feature>
<feature type="chain" id="PRO_5045408620" evidence="2">
    <location>
        <begin position="27"/>
        <end position="568"/>
    </location>
</feature>
<keyword evidence="1" id="KW-0472">Membrane</keyword>
<evidence type="ECO:0000313" key="4">
    <source>
        <dbReference type="EMBL" id="MCT7399855.1"/>
    </source>
</evidence>